<dbReference type="GO" id="GO:0140359">
    <property type="term" value="F:ABC-type transporter activity"/>
    <property type="evidence" value="ECO:0007669"/>
    <property type="project" value="InterPro"/>
</dbReference>
<name>A0A0G4HFB9_9ALVE</name>
<dbReference type="PANTHER" id="PTHR11384:SF59">
    <property type="entry name" value="LYSOSOMAL COBALAMIN TRANSPORTER ABCD4"/>
    <property type="match status" value="1"/>
</dbReference>
<feature type="region of interest" description="Disordered" evidence="8">
    <location>
        <begin position="396"/>
        <end position="432"/>
    </location>
</feature>
<keyword evidence="2" id="KW-0813">Transport</keyword>
<dbReference type="PROSITE" id="PS50929">
    <property type="entry name" value="ABC_TM1F"/>
    <property type="match status" value="1"/>
</dbReference>
<dbReference type="PROSITE" id="PS00211">
    <property type="entry name" value="ABC_TRANSPORTER_1"/>
    <property type="match status" value="1"/>
</dbReference>
<dbReference type="SUPFAM" id="SSF90123">
    <property type="entry name" value="ABC transporter transmembrane region"/>
    <property type="match status" value="1"/>
</dbReference>
<dbReference type="CDD" id="cd03223">
    <property type="entry name" value="ABCD_peroxisomal_ALDP"/>
    <property type="match status" value="1"/>
</dbReference>
<dbReference type="VEuPathDB" id="CryptoDB:Cvel_6619"/>
<feature type="compositionally biased region" description="Low complexity" evidence="8">
    <location>
        <begin position="30"/>
        <end position="41"/>
    </location>
</feature>
<dbReference type="PhylomeDB" id="A0A0G4HFB9"/>
<dbReference type="InterPro" id="IPR027417">
    <property type="entry name" value="P-loop_NTPase"/>
</dbReference>
<dbReference type="Pfam" id="PF06472">
    <property type="entry name" value="ABC_membrane_2"/>
    <property type="match status" value="1"/>
</dbReference>
<reference evidence="12" key="1">
    <citation type="submission" date="2014-11" db="EMBL/GenBank/DDBJ databases">
        <authorList>
            <person name="Otto D Thomas"/>
            <person name="Naeem Raeece"/>
        </authorList>
    </citation>
    <scope>NUCLEOTIDE SEQUENCE</scope>
</reference>
<dbReference type="SMART" id="SM00382">
    <property type="entry name" value="AAA"/>
    <property type="match status" value="1"/>
</dbReference>
<dbReference type="InterPro" id="IPR017871">
    <property type="entry name" value="ABC_transporter-like_CS"/>
</dbReference>
<gene>
    <name evidence="12" type="ORF">Cvel_6619</name>
</gene>
<sequence>MGPRRKPVSSARGGEGDGDPAERAALLLESQSSPPRASDSSHAYHIERRSSEKTQESRNEQFVAGISVLESFKLFSSLAFPYFKQESRARRQFALVTVLTLINTGVSVVFSFVGKEFWNSLSEKNEALFYENLLKFFCLLAIATPIRVFYKFTRDKLGLEWRVWMTSRLLESSLSDRSYYDIEVTKEIDNPDQRIAEDVKNFCITSLSFFMDVLRSTIDLVAFSWILAQIDMRLFFAAFGYAFLGTFATVKIGEKLVVLNFEQLQKEADFRYSLVRLRENAESVAFYGGEGLELNEIGRRFSRAVMNFLEVIKRQRNLEFFTFAYTYLIQVLPAFVVAPRIFSGEVGIGSVSQAYGAFNHILSDLSLIVNQFEALSAFSAGLDRLGQFVSTLQRQKLDSKGRGGRDPFETEPSKNVTEKAKHLQGDDQKEGKGGAFVSAMKGAALDVSVDLRAPFRFWLDIPSANRTNATMAAPKPTTIVSSMQHSSEDKTVLRLSDITVRTPDLSKTLVQDLDLKIPRGESLLIVGESGTGKSSLLRAVAGLWTSGKGSIQRPPPGEAFFLPQRPYCTLGTLREQLLYPNRPASSSVPSHEVTMTTSVVSQGHSQRDGGKGNDVSVTDDVERGGGRSLTSSAGVEIPSSDEPSDERLLEILSAVNLGDLAHRVAQAEGASTGVELGPAAGLDIVRDWSAMLSLGEQQRLAFGRLLVNRPSVAILDEATSALDLVSERQMYDALQKELGTRPGGLTIVSVGHRPSLAAFHTKKLRLTKGGKWVVEDLGRDGEAAMASEQQAELVTNM</sequence>
<dbReference type="InterPro" id="IPR050835">
    <property type="entry name" value="ABC_transporter_sub-D"/>
</dbReference>
<dbReference type="InterPro" id="IPR036640">
    <property type="entry name" value="ABC1_TM_sf"/>
</dbReference>
<evidence type="ECO:0000256" key="9">
    <source>
        <dbReference type="SAM" id="Phobius"/>
    </source>
</evidence>
<feature type="compositionally biased region" description="Polar residues" evidence="8">
    <location>
        <begin position="583"/>
        <end position="604"/>
    </location>
</feature>
<accession>A0A0G4HFB9</accession>
<feature type="compositionally biased region" description="Basic and acidic residues" evidence="8">
    <location>
        <begin position="42"/>
        <end position="58"/>
    </location>
</feature>
<proteinExistence type="inferred from homology"/>
<dbReference type="Gene3D" id="3.40.50.300">
    <property type="entry name" value="P-loop containing nucleotide triphosphate hydrolases"/>
    <property type="match status" value="1"/>
</dbReference>
<dbReference type="SUPFAM" id="SSF52540">
    <property type="entry name" value="P-loop containing nucleoside triphosphate hydrolases"/>
    <property type="match status" value="1"/>
</dbReference>
<evidence type="ECO:0008006" key="13">
    <source>
        <dbReference type="Google" id="ProtNLM"/>
    </source>
</evidence>
<evidence type="ECO:0000256" key="3">
    <source>
        <dbReference type="ARBA" id="ARBA00022692"/>
    </source>
</evidence>
<keyword evidence="3 9" id="KW-0812">Transmembrane</keyword>
<keyword evidence="6 9" id="KW-1133">Transmembrane helix</keyword>
<dbReference type="Pfam" id="PF00005">
    <property type="entry name" value="ABC_tran"/>
    <property type="match status" value="1"/>
</dbReference>
<feature type="region of interest" description="Disordered" evidence="8">
    <location>
        <begin position="582"/>
        <end position="643"/>
    </location>
</feature>
<keyword evidence="5" id="KW-0067">ATP-binding</keyword>
<evidence type="ECO:0000256" key="8">
    <source>
        <dbReference type="SAM" id="MobiDB-lite"/>
    </source>
</evidence>
<dbReference type="PROSITE" id="PS00675">
    <property type="entry name" value="SIGMA54_INTERACT_1"/>
    <property type="match status" value="1"/>
</dbReference>
<evidence type="ECO:0000256" key="7">
    <source>
        <dbReference type="ARBA" id="ARBA00023136"/>
    </source>
</evidence>
<feature type="domain" description="ABC transporter" evidence="10">
    <location>
        <begin position="493"/>
        <end position="794"/>
    </location>
</feature>
<dbReference type="PANTHER" id="PTHR11384">
    <property type="entry name" value="ATP-BINDING CASSETTE, SUB-FAMILY D MEMBER"/>
    <property type="match status" value="1"/>
</dbReference>
<dbReference type="InterPro" id="IPR025662">
    <property type="entry name" value="Sigma_54_int_dom_ATP-bd_1"/>
</dbReference>
<dbReference type="Gene3D" id="1.20.1560.10">
    <property type="entry name" value="ABC transporter type 1, transmembrane domain"/>
    <property type="match status" value="1"/>
</dbReference>
<dbReference type="GO" id="GO:0005524">
    <property type="term" value="F:ATP binding"/>
    <property type="evidence" value="ECO:0007669"/>
    <property type="project" value="UniProtKB-KW"/>
</dbReference>
<evidence type="ECO:0000256" key="4">
    <source>
        <dbReference type="ARBA" id="ARBA00022741"/>
    </source>
</evidence>
<dbReference type="InterPro" id="IPR011527">
    <property type="entry name" value="ABC1_TM_dom"/>
</dbReference>
<evidence type="ECO:0000259" key="10">
    <source>
        <dbReference type="PROSITE" id="PS50893"/>
    </source>
</evidence>
<dbReference type="InterPro" id="IPR003439">
    <property type="entry name" value="ABC_transporter-like_ATP-bd"/>
</dbReference>
<evidence type="ECO:0000256" key="5">
    <source>
        <dbReference type="ARBA" id="ARBA00022840"/>
    </source>
</evidence>
<evidence type="ECO:0000256" key="1">
    <source>
        <dbReference type="ARBA" id="ARBA00008575"/>
    </source>
</evidence>
<keyword evidence="4" id="KW-0547">Nucleotide-binding</keyword>
<protein>
    <recommendedName>
        <fullName evidence="13">ABC transporter domain-containing protein</fullName>
    </recommendedName>
</protein>
<comment type="similarity">
    <text evidence="1">Belongs to the ABC transporter superfamily. ABCD family. Peroxisomal fatty acyl CoA transporter (TC 3.A.1.203) subfamily.</text>
</comment>
<dbReference type="GO" id="GO:0016887">
    <property type="term" value="F:ATP hydrolysis activity"/>
    <property type="evidence" value="ECO:0007669"/>
    <property type="project" value="InterPro"/>
</dbReference>
<dbReference type="GO" id="GO:0016020">
    <property type="term" value="C:membrane"/>
    <property type="evidence" value="ECO:0007669"/>
    <property type="project" value="InterPro"/>
</dbReference>
<feature type="region of interest" description="Disordered" evidence="8">
    <location>
        <begin position="1"/>
        <end position="58"/>
    </location>
</feature>
<feature type="transmembrane region" description="Helical" evidence="9">
    <location>
        <begin position="320"/>
        <end position="342"/>
    </location>
</feature>
<evidence type="ECO:0000256" key="2">
    <source>
        <dbReference type="ARBA" id="ARBA00022448"/>
    </source>
</evidence>
<evidence type="ECO:0000313" key="12">
    <source>
        <dbReference type="EMBL" id="CEM42663.1"/>
    </source>
</evidence>
<evidence type="ECO:0000256" key="6">
    <source>
        <dbReference type="ARBA" id="ARBA00022989"/>
    </source>
</evidence>
<organism evidence="12">
    <name type="scientific">Chromera velia CCMP2878</name>
    <dbReference type="NCBI Taxonomy" id="1169474"/>
    <lineage>
        <taxon>Eukaryota</taxon>
        <taxon>Sar</taxon>
        <taxon>Alveolata</taxon>
        <taxon>Colpodellida</taxon>
        <taxon>Chromeraceae</taxon>
        <taxon>Chromera</taxon>
    </lineage>
</organism>
<evidence type="ECO:0000259" key="11">
    <source>
        <dbReference type="PROSITE" id="PS50929"/>
    </source>
</evidence>
<dbReference type="PROSITE" id="PS50893">
    <property type="entry name" value="ABC_TRANSPORTER_2"/>
    <property type="match status" value="1"/>
</dbReference>
<feature type="domain" description="ABC transmembrane type-1" evidence="11">
    <location>
        <begin position="94"/>
        <end position="377"/>
    </location>
</feature>
<dbReference type="AlphaFoldDB" id="A0A0G4HFB9"/>
<dbReference type="EMBL" id="CDMZ01002503">
    <property type="protein sequence ID" value="CEM42663.1"/>
    <property type="molecule type" value="Genomic_DNA"/>
</dbReference>
<dbReference type="InterPro" id="IPR003593">
    <property type="entry name" value="AAA+_ATPase"/>
</dbReference>
<keyword evidence="7 9" id="KW-0472">Membrane</keyword>
<feature type="transmembrane region" description="Helical" evidence="9">
    <location>
        <begin position="133"/>
        <end position="150"/>
    </location>
</feature>
<feature type="transmembrane region" description="Helical" evidence="9">
    <location>
        <begin position="93"/>
        <end position="113"/>
    </location>
</feature>